<dbReference type="EMBL" id="JAAGWY010000006">
    <property type="protein sequence ID" value="NEN07979.1"/>
    <property type="molecule type" value="Genomic_DNA"/>
</dbReference>
<dbReference type="Pfam" id="PF00392">
    <property type="entry name" value="GntR"/>
    <property type="match status" value="1"/>
</dbReference>
<comment type="caution">
    <text evidence="6">The sequence shown here is derived from an EMBL/GenBank/DDBJ whole genome shotgun (WGS) entry which is preliminary data.</text>
</comment>
<dbReference type="Proteomes" id="UP000474967">
    <property type="component" value="Unassembled WGS sequence"/>
</dbReference>
<dbReference type="SUPFAM" id="SSF48008">
    <property type="entry name" value="GntR ligand-binding domain-like"/>
    <property type="match status" value="1"/>
</dbReference>
<dbReference type="GO" id="GO:0003700">
    <property type="term" value="F:DNA-binding transcription factor activity"/>
    <property type="evidence" value="ECO:0007669"/>
    <property type="project" value="InterPro"/>
</dbReference>
<feature type="region of interest" description="Disordered" evidence="4">
    <location>
        <begin position="1"/>
        <end position="38"/>
    </location>
</feature>
<dbReference type="CDD" id="cd07377">
    <property type="entry name" value="WHTH_GntR"/>
    <property type="match status" value="1"/>
</dbReference>
<dbReference type="Pfam" id="PF07729">
    <property type="entry name" value="FCD"/>
    <property type="match status" value="1"/>
</dbReference>
<keyword evidence="3" id="KW-0804">Transcription</keyword>
<dbReference type="AlphaFoldDB" id="A0A6L9Y2U4"/>
<dbReference type="InterPro" id="IPR036390">
    <property type="entry name" value="WH_DNA-bd_sf"/>
</dbReference>
<keyword evidence="1" id="KW-0805">Transcription regulation</keyword>
<feature type="domain" description="HTH gntR-type" evidence="5">
    <location>
        <begin position="37"/>
        <end position="104"/>
    </location>
</feature>
<dbReference type="SMART" id="SM00345">
    <property type="entry name" value="HTH_GNTR"/>
    <property type="match status" value="1"/>
</dbReference>
<evidence type="ECO:0000256" key="1">
    <source>
        <dbReference type="ARBA" id="ARBA00023015"/>
    </source>
</evidence>
<dbReference type="RefSeq" id="WP_163291479.1">
    <property type="nucleotide sequence ID" value="NZ_JAAGWY010000006.1"/>
</dbReference>
<dbReference type="Gene3D" id="1.20.120.530">
    <property type="entry name" value="GntR ligand-binding domain-like"/>
    <property type="match status" value="1"/>
</dbReference>
<dbReference type="GO" id="GO:0003677">
    <property type="term" value="F:DNA binding"/>
    <property type="evidence" value="ECO:0007669"/>
    <property type="project" value="UniProtKB-KW"/>
</dbReference>
<dbReference type="SUPFAM" id="SSF46785">
    <property type="entry name" value="Winged helix' DNA-binding domain"/>
    <property type="match status" value="1"/>
</dbReference>
<dbReference type="PANTHER" id="PTHR43537">
    <property type="entry name" value="TRANSCRIPTIONAL REGULATOR, GNTR FAMILY"/>
    <property type="match status" value="1"/>
</dbReference>
<dbReference type="InterPro" id="IPR011711">
    <property type="entry name" value="GntR_C"/>
</dbReference>
<dbReference type="PANTHER" id="PTHR43537:SF45">
    <property type="entry name" value="GNTR FAMILY REGULATORY PROTEIN"/>
    <property type="match status" value="1"/>
</dbReference>
<dbReference type="InterPro" id="IPR000524">
    <property type="entry name" value="Tscrpt_reg_HTH_GntR"/>
</dbReference>
<evidence type="ECO:0000259" key="5">
    <source>
        <dbReference type="PROSITE" id="PS50949"/>
    </source>
</evidence>
<evidence type="ECO:0000256" key="3">
    <source>
        <dbReference type="ARBA" id="ARBA00023163"/>
    </source>
</evidence>
<gene>
    <name evidence="6" type="ORF">G3T36_19145</name>
</gene>
<name>A0A6L9Y2U4_9MICO</name>
<reference evidence="6 7" key="1">
    <citation type="journal article" date="2014" name="J. Microbiol.">
        <title>Diaminobutyricibacter tongyongensis gen. nov., sp. nov. and Homoserinibacter gongjuensis gen. nov., sp. nov. belong to the family Microbacteriaceae.</title>
        <authorList>
            <person name="Kim S.J."/>
            <person name="Ahn J.H."/>
            <person name="Weon H.Y."/>
            <person name="Hamada M."/>
            <person name="Suzuki K."/>
            <person name="Kwon S.W."/>
        </authorList>
    </citation>
    <scope>NUCLEOTIDE SEQUENCE [LARGE SCALE GENOMIC DNA]</scope>
    <source>
        <strain evidence="6 7">NBRC 108724</strain>
    </source>
</reference>
<evidence type="ECO:0000256" key="4">
    <source>
        <dbReference type="SAM" id="MobiDB-lite"/>
    </source>
</evidence>
<protein>
    <submittedName>
        <fullName evidence="6">GntR family transcriptional regulator</fullName>
    </submittedName>
</protein>
<dbReference type="InterPro" id="IPR008920">
    <property type="entry name" value="TF_FadR/GntR_C"/>
</dbReference>
<proteinExistence type="predicted"/>
<evidence type="ECO:0000256" key="2">
    <source>
        <dbReference type="ARBA" id="ARBA00023125"/>
    </source>
</evidence>
<dbReference type="InterPro" id="IPR036388">
    <property type="entry name" value="WH-like_DNA-bd_sf"/>
</dbReference>
<sequence length="252" mass="27871">MSAESLSGDPGARVQTRGRPFEVFGELSPTAPPPLRGRRSDWVYQELSDAIRSLRLPPGAALSEPAVAAWLQVSRAPAREAITRLADQGLVTVVPQVGTQVAPISMRAVRDAVFIRKALETSAFQDAVSTKELDTRELRTIVERNRKAALDNDLEAFIETDDRLHQLVFALAGVPEVWGLVHGAKLQLDRLRYLNLAVAIDNPEVVSEHQRIVDALDDRDEAAGVAVIHQHSYRILGDTEELRKEHESYFTA</sequence>
<keyword evidence="7" id="KW-1185">Reference proteome</keyword>
<dbReference type="PROSITE" id="PS50949">
    <property type="entry name" value="HTH_GNTR"/>
    <property type="match status" value="1"/>
</dbReference>
<evidence type="ECO:0000313" key="7">
    <source>
        <dbReference type="Proteomes" id="UP000474967"/>
    </source>
</evidence>
<organism evidence="6 7">
    <name type="scientific">Leifsonia tongyongensis</name>
    <dbReference type="NCBI Taxonomy" id="1268043"/>
    <lineage>
        <taxon>Bacteria</taxon>
        <taxon>Bacillati</taxon>
        <taxon>Actinomycetota</taxon>
        <taxon>Actinomycetes</taxon>
        <taxon>Micrococcales</taxon>
        <taxon>Microbacteriaceae</taxon>
        <taxon>Leifsonia</taxon>
    </lineage>
</organism>
<accession>A0A6L9Y2U4</accession>
<keyword evidence="2" id="KW-0238">DNA-binding</keyword>
<dbReference type="Gene3D" id="1.10.10.10">
    <property type="entry name" value="Winged helix-like DNA-binding domain superfamily/Winged helix DNA-binding domain"/>
    <property type="match status" value="1"/>
</dbReference>
<evidence type="ECO:0000313" key="6">
    <source>
        <dbReference type="EMBL" id="NEN07979.1"/>
    </source>
</evidence>
<dbReference type="SMART" id="SM00895">
    <property type="entry name" value="FCD"/>
    <property type="match status" value="1"/>
</dbReference>